<gene>
    <name evidence="1" type="ORF">DCAF_LOCUS4887</name>
</gene>
<comment type="caution">
    <text evidence="1">The sequence shown here is derived from an EMBL/GenBank/DDBJ whole genome shotgun (WGS) entry which is preliminary data.</text>
</comment>
<protein>
    <submittedName>
        <fullName evidence="1">Uncharacterized protein</fullName>
    </submittedName>
</protein>
<reference evidence="1 2" key="1">
    <citation type="submission" date="2024-01" db="EMBL/GenBank/DDBJ databases">
        <authorList>
            <person name="Waweru B."/>
        </authorList>
    </citation>
    <scope>NUCLEOTIDE SEQUENCE [LARGE SCALE GENOMIC DNA]</scope>
</reference>
<dbReference type="Proteomes" id="UP001314170">
    <property type="component" value="Unassembled WGS sequence"/>
</dbReference>
<proteinExistence type="predicted"/>
<accession>A0AAV1R2D8</accession>
<dbReference type="AlphaFoldDB" id="A0AAV1R2D8"/>
<evidence type="ECO:0000313" key="2">
    <source>
        <dbReference type="Proteomes" id="UP001314170"/>
    </source>
</evidence>
<dbReference type="EMBL" id="CAWUPB010000851">
    <property type="protein sequence ID" value="CAK7327180.1"/>
    <property type="molecule type" value="Genomic_DNA"/>
</dbReference>
<name>A0AAV1R2D8_9ROSI</name>
<organism evidence="1 2">
    <name type="scientific">Dovyalis caffra</name>
    <dbReference type="NCBI Taxonomy" id="77055"/>
    <lineage>
        <taxon>Eukaryota</taxon>
        <taxon>Viridiplantae</taxon>
        <taxon>Streptophyta</taxon>
        <taxon>Embryophyta</taxon>
        <taxon>Tracheophyta</taxon>
        <taxon>Spermatophyta</taxon>
        <taxon>Magnoliopsida</taxon>
        <taxon>eudicotyledons</taxon>
        <taxon>Gunneridae</taxon>
        <taxon>Pentapetalae</taxon>
        <taxon>rosids</taxon>
        <taxon>fabids</taxon>
        <taxon>Malpighiales</taxon>
        <taxon>Salicaceae</taxon>
        <taxon>Flacourtieae</taxon>
        <taxon>Dovyalis</taxon>
    </lineage>
</organism>
<evidence type="ECO:0000313" key="1">
    <source>
        <dbReference type="EMBL" id="CAK7327180.1"/>
    </source>
</evidence>
<keyword evidence="2" id="KW-1185">Reference proteome</keyword>
<sequence length="89" mass="9770">MNLVIYEVINTKIAQLGTYLSRKTDDKKHVTNDAVTHGPLANHASRQLSTATLPAKLKIFRHMVSELPLGSRGLLWPGKSVLALPNAIQ</sequence>